<evidence type="ECO:0000256" key="1">
    <source>
        <dbReference type="SAM" id="Phobius"/>
    </source>
</evidence>
<accession>A0A0H4PCZ8</accession>
<dbReference type="Gene3D" id="3.30.530.20">
    <property type="match status" value="1"/>
</dbReference>
<dbReference type="EMBL" id="CP012040">
    <property type="protein sequence ID" value="AKP52119.1"/>
    <property type="molecule type" value="Genomic_DNA"/>
</dbReference>
<dbReference type="RefSeq" id="WP_048642379.1">
    <property type="nucleotide sequence ID" value="NZ_CAXBGM010000125.1"/>
</dbReference>
<keyword evidence="1" id="KW-0812">Transmembrane</keyword>
<dbReference type="OrthoDB" id="9807923at2"/>
<dbReference type="InterPro" id="IPR023393">
    <property type="entry name" value="START-like_dom_sf"/>
</dbReference>
<keyword evidence="3" id="KW-1185">Reference proteome</keyword>
<name>A0A0H4PCZ8_9BACT</name>
<organism evidence="2 3">
    <name type="scientific">Cyclobacterium amurskyense</name>
    <dbReference type="NCBI Taxonomy" id="320787"/>
    <lineage>
        <taxon>Bacteria</taxon>
        <taxon>Pseudomonadati</taxon>
        <taxon>Bacteroidota</taxon>
        <taxon>Cytophagia</taxon>
        <taxon>Cytophagales</taxon>
        <taxon>Cyclobacteriaceae</taxon>
        <taxon>Cyclobacterium</taxon>
    </lineage>
</organism>
<evidence type="ECO:0000313" key="2">
    <source>
        <dbReference type="EMBL" id="AKP52119.1"/>
    </source>
</evidence>
<dbReference type="Proteomes" id="UP000036520">
    <property type="component" value="Chromosome"/>
</dbReference>
<feature type="transmembrane region" description="Helical" evidence="1">
    <location>
        <begin position="6"/>
        <end position="25"/>
    </location>
</feature>
<reference evidence="2 3" key="1">
    <citation type="submission" date="2015-07" db="EMBL/GenBank/DDBJ databases">
        <authorList>
            <person name="Kim K.M."/>
        </authorList>
    </citation>
    <scope>NUCLEOTIDE SEQUENCE [LARGE SCALE GENOMIC DNA]</scope>
    <source>
        <strain evidence="2 3">KCTC 12363</strain>
    </source>
</reference>
<evidence type="ECO:0000313" key="3">
    <source>
        <dbReference type="Proteomes" id="UP000036520"/>
    </source>
</evidence>
<dbReference type="SUPFAM" id="SSF55961">
    <property type="entry name" value="Bet v1-like"/>
    <property type="match status" value="1"/>
</dbReference>
<dbReference type="CDD" id="cd07818">
    <property type="entry name" value="SRPBCC_1"/>
    <property type="match status" value="1"/>
</dbReference>
<keyword evidence="1" id="KW-0472">Membrane</keyword>
<dbReference type="InterPro" id="IPR019587">
    <property type="entry name" value="Polyketide_cyclase/dehydratase"/>
</dbReference>
<proteinExistence type="predicted"/>
<dbReference type="AlphaFoldDB" id="A0A0H4PCZ8"/>
<gene>
    <name evidence="2" type="ORF">CA2015_2709</name>
</gene>
<dbReference type="Pfam" id="PF10604">
    <property type="entry name" value="Polyketide_cyc2"/>
    <property type="match status" value="1"/>
</dbReference>
<sequence>MKVLKIILAIVLILISIPFIVGMFIDEDYTVVKEVTIEKPIEEVFDYVKLLKNQEYFSSWALKDPTMKKSFNGVDGEVGFVSAWDSKDPNVGVGEQEILAIEQGKRIDYALRFKEPFEASDKAYIEFDEVNGDKTKVTWGFEGHMDYPMNSMLLMMDMEEMVGKDFSEGLQKLKSILENN</sequence>
<keyword evidence="1" id="KW-1133">Transmembrane helix</keyword>
<protein>
    <submittedName>
        <fullName evidence="2">Polyketide cyclase/dehydrase</fullName>
    </submittedName>
</protein>
<dbReference type="KEGG" id="camu:CA2015_2709"/>